<keyword evidence="10 12" id="KW-0675">Receptor</keyword>
<dbReference type="GO" id="GO:0004879">
    <property type="term" value="F:nuclear receptor activity"/>
    <property type="evidence" value="ECO:0000318"/>
    <property type="project" value="GO_Central"/>
</dbReference>
<dbReference type="PRINTS" id="PR00047">
    <property type="entry name" value="STROIDFINGER"/>
</dbReference>
<evidence type="ECO:0000313" key="15">
    <source>
        <dbReference type="Xenbase" id="XB-GENE-17337372"/>
    </source>
</evidence>
<evidence type="ECO:0000256" key="11">
    <source>
        <dbReference type="ARBA" id="ARBA00023242"/>
    </source>
</evidence>
<keyword evidence="11 12" id="KW-0539">Nucleus</keyword>
<dbReference type="PROSITE" id="PS00031">
    <property type="entry name" value="NUCLEAR_REC_DBD_1"/>
    <property type="match status" value="1"/>
</dbReference>
<dbReference type="GO" id="GO:0034056">
    <property type="term" value="F:estrogen response element binding"/>
    <property type="evidence" value="ECO:0000318"/>
    <property type="project" value="GO_Central"/>
</dbReference>
<dbReference type="Proteomes" id="UP000186698">
    <property type="component" value="Chromosome 8L"/>
</dbReference>
<dbReference type="Pfam" id="PF00105">
    <property type="entry name" value="zf-C4"/>
    <property type="match status" value="1"/>
</dbReference>
<evidence type="ECO:0000313" key="13">
    <source>
        <dbReference type="Proteomes" id="UP000186698"/>
    </source>
</evidence>
<evidence type="ECO:0000256" key="12">
    <source>
        <dbReference type="RuleBase" id="RU004334"/>
    </source>
</evidence>
<dbReference type="GO" id="GO:0005634">
    <property type="term" value="C:nucleus"/>
    <property type="evidence" value="ECO:0000318"/>
    <property type="project" value="GO_Central"/>
</dbReference>
<dbReference type="InterPro" id="IPR001628">
    <property type="entry name" value="Znf_hrmn_rcpt"/>
</dbReference>
<evidence type="ECO:0000256" key="3">
    <source>
        <dbReference type="ARBA" id="ARBA00022723"/>
    </source>
</evidence>
<dbReference type="SUPFAM" id="SSF57716">
    <property type="entry name" value="Glucocorticoid receptor-like (DNA-binding domain)"/>
    <property type="match status" value="1"/>
</dbReference>
<protein>
    <submittedName>
        <fullName evidence="14">Estrogen-related receptor gamma isoform X1</fullName>
    </submittedName>
</protein>
<dbReference type="InterPro" id="IPR035500">
    <property type="entry name" value="NHR-like_dom_sf"/>
</dbReference>
<dbReference type="GO" id="GO:0008270">
    <property type="term" value="F:zinc ion binding"/>
    <property type="evidence" value="ECO:0007669"/>
    <property type="project" value="UniProtKB-KW"/>
</dbReference>
<dbReference type="InterPro" id="IPR000536">
    <property type="entry name" value="Nucl_hrmn_rcpt_lig-bd"/>
</dbReference>
<reference evidence="14" key="1">
    <citation type="submission" date="2025-08" db="UniProtKB">
        <authorList>
            <consortium name="RefSeq"/>
        </authorList>
    </citation>
    <scope>IDENTIFICATION</scope>
    <source>
        <strain evidence="14">J_2021</strain>
        <tissue evidence="14">Erythrocytes</tissue>
    </source>
</reference>
<keyword evidence="9 12" id="KW-0804">Transcription</keyword>
<evidence type="ECO:0000256" key="4">
    <source>
        <dbReference type="ARBA" id="ARBA00022771"/>
    </source>
</evidence>
<dbReference type="Pfam" id="PF00104">
    <property type="entry name" value="Hormone_recep"/>
    <property type="match status" value="1"/>
</dbReference>
<comment type="similarity">
    <text evidence="2">Belongs to the nuclear hormone receptor family. NR3 subfamily.</text>
</comment>
<dbReference type="Xenbase" id="XB-GENE-17337372">
    <property type="gene designation" value="esrrgr.L"/>
</dbReference>
<keyword evidence="4 12" id="KW-0863">Zinc-finger</keyword>
<evidence type="ECO:0000313" key="14">
    <source>
        <dbReference type="RefSeq" id="XP_018085717.1"/>
    </source>
</evidence>
<keyword evidence="7 12" id="KW-0805">Transcription regulation</keyword>
<evidence type="ECO:0000256" key="8">
    <source>
        <dbReference type="ARBA" id="ARBA00023125"/>
    </source>
</evidence>
<dbReference type="PRINTS" id="PR00398">
    <property type="entry name" value="STRDHORMONER"/>
</dbReference>
<evidence type="ECO:0000256" key="9">
    <source>
        <dbReference type="ARBA" id="ARBA00023163"/>
    </source>
</evidence>
<organism evidence="13 14">
    <name type="scientific">Xenopus laevis</name>
    <name type="common">African clawed frog</name>
    <dbReference type="NCBI Taxonomy" id="8355"/>
    <lineage>
        <taxon>Eukaryota</taxon>
        <taxon>Metazoa</taxon>
        <taxon>Chordata</taxon>
        <taxon>Craniata</taxon>
        <taxon>Vertebrata</taxon>
        <taxon>Euteleostomi</taxon>
        <taxon>Amphibia</taxon>
        <taxon>Batrachia</taxon>
        <taxon>Anura</taxon>
        <taxon>Pipoidea</taxon>
        <taxon>Pipidae</taxon>
        <taxon>Xenopodinae</taxon>
        <taxon>Xenopus</taxon>
        <taxon>Xenopus</taxon>
    </lineage>
</organism>
<keyword evidence="5 12" id="KW-0862">Zinc</keyword>
<dbReference type="InterPro" id="IPR001723">
    <property type="entry name" value="Nuclear_hrmn_rcpt"/>
</dbReference>
<dbReference type="Bgee" id="108698610">
    <property type="expression patterns" value="Expressed in camera-type eye and 7 other cell types or tissues"/>
</dbReference>
<dbReference type="OrthoDB" id="5799427at2759"/>
<dbReference type="Gene3D" id="1.10.565.10">
    <property type="entry name" value="Retinoid X Receptor"/>
    <property type="match status" value="1"/>
</dbReference>
<dbReference type="AGR" id="Xenbase:XB-GENE-17337372"/>
<dbReference type="KEGG" id="xla:108698610"/>
<dbReference type="SMART" id="SM00430">
    <property type="entry name" value="HOLI"/>
    <property type="match status" value="1"/>
</dbReference>
<dbReference type="CDD" id="cd07170">
    <property type="entry name" value="NR_DBD_ERR"/>
    <property type="match status" value="1"/>
</dbReference>
<evidence type="ECO:0000256" key="10">
    <source>
        <dbReference type="ARBA" id="ARBA00023170"/>
    </source>
</evidence>
<keyword evidence="3 12" id="KW-0479">Metal-binding</keyword>
<sequence>MSRAFPCLESHKSVRVRAPAPSMDYLELSWLDIPMNQQDKDCPTTYLCGVSQSLGLQVKAEPYSPTFQMDTGGYFSPGGLSDTSSSYGVSVGGQSQGIDSPTALLGFSDSGDKMLADSPPSLGEDPTMQCTLRSVPKRLCLVCGDTASGYHYGVASCEACKAFFKRTIQGNIEYSCPVVNDCEITKRRRKSCQACRFRKCLNVGMMKEGVRLDRVRGGRQKYRRPVEVDTADPCSYITSHHSVLGKKTMNKVVSHLILVEPGDIFATPDPSVLDNDLCTLTTLCELINRKLLMTIGWAKHVPGFSILSLADQMALLQSAWMEILVLGIVFRSLTLSEELAVAENFLLGREQCRNTGLLHLYTVLLQLVKKYKKTRLDKEEFVTLKAMALANSDSTNIENMEAVLSLQDHLHEALQDYERENHGEDNHRSGKLLMTLPLLRQTANEAVRTFCQIRLEGRIPMHKLFLEMLEAKM</sequence>
<evidence type="ECO:0000256" key="1">
    <source>
        <dbReference type="ARBA" id="ARBA00004123"/>
    </source>
</evidence>
<keyword evidence="8 12" id="KW-0238">DNA-binding</keyword>
<evidence type="ECO:0000256" key="6">
    <source>
        <dbReference type="ARBA" id="ARBA00022990"/>
    </source>
</evidence>
<proteinExistence type="inferred from homology"/>
<dbReference type="SMART" id="SM00399">
    <property type="entry name" value="ZnF_C4"/>
    <property type="match status" value="1"/>
</dbReference>
<dbReference type="SUPFAM" id="SSF48508">
    <property type="entry name" value="Nuclear receptor ligand-binding domain"/>
    <property type="match status" value="1"/>
</dbReference>
<name>A0A1L8F8W2_XENLA</name>
<dbReference type="STRING" id="8355.A0A1L8F8W2"/>
<dbReference type="GO" id="GO:0006357">
    <property type="term" value="P:regulation of transcription by RNA polymerase II"/>
    <property type="evidence" value="ECO:0000318"/>
    <property type="project" value="GO_Central"/>
</dbReference>
<dbReference type="GO" id="GO:0000785">
    <property type="term" value="C:chromatin"/>
    <property type="evidence" value="ECO:0000318"/>
    <property type="project" value="GO_Central"/>
</dbReference>
<dbReference type="PROSITE" id="PS51843">
    <property type="entry name" value="NR_LBD"/>
    <property type="match status" value="1"/>
</dbReference>
<dbReference type="PaxDb" id="8355-A0A1L8F8W2"/>
<dbReference type="Gene3D" id="3.30.50.10">
    <property type="entry name" value="Erythroid Transcription Factor GATA-1, subunit A"/>
    <property type="match status" value="1"/>
</dbReference>
<dbReference type="CTD" id="108698610"/>
<keyword evidence="13" id="KW-1185">Reference proteome</keyword>
<accession>A0A1L8F8W2</accession>
<dbReference type="PANTHER" id="PTHR48092">
    <property type="entry name" value="KNIRPS-RELATED PROTEIN-RELATED"/>
    <property type="match status" value="1"/>
</dbReference>
<keyword evidence="6" id="KW-0007">Acetylation</keyword>
<dbReference type="OMA" id="DTHPVKS"/>
<dbReference type="InterPro" id="IPR013088">
    <property type="entry name" value="Znf_NHR/GATA"/>
</dbReference>
<dbReference type="InterPro" id="IPR050200">
    <property type="entry name" value="Nuclear_hormone_rcpt_NR3"/>
</dbReference>
<gene>
    <name evidence="14 15" type="primary">esrrgr.L</name>
</gene>
<evidence type="ECO:0000256" key="5">
    <source>
        <dbReference type="ARBA" id="ARBA00022833"/>
    </source>
</evidence>
<dbReference type="RefSeq" id="XP_018085717.1">
    <property type="nucleotide sequence ID" value="XM_018230228.2"/>
</dbReference>
<evidence type="ECO:0000256" key="2">
    <source>
        <dbReference type="ARBA" id="ARBA00005413"/>
    </source>
</evidence>
<evidence type="ECO:0000256" key="7">
    <source>
        <dbReference type="ARBA" id="ARBA00023015"/>
    </source>
</evidence>
<dbReference type="PROSITE" id="PS51030">
    <property type="entry name" value="NUCLEAR_REC_DBD_2"/>
    <property type="match status" value="1"/>
</dbReference>
<dbReference type="AlphaFoldDB" id="A0A1L8F8W2"/>
<dbReference type="GeneID" id="108698610"/>
<dbReference type="FunFam" id="3.30.50.10:FF:000008">
    <property type="entry name" value="estrogen-related receptor gamma isoform X1"/>
    <property type="match status" value="1"/>
</dbReference>
<comment type="subcellular location">
    <subcellularLocation>
        <location evidence="1 12">Nucleus</location>
    </subcellularLocation>
</comment>